<accession>A0A2T0VBS9</accession>
<keyword evidence="9" id="KW-1133">Transmembrane helix</keyword>
<evidence type="ECO:0000256" key="4">
    <source>
        <dbReference type="ARBA" id="ARBA00022723"/>
    </source>
</evidence>
<feature type="domain" description="FAD-binding FR-type" evidence="10">
    <location>
        <begin position="284"/>
        <end position="417"/>
    </location>
</feature>
<keyword evidence="5" id="KW-0274">FAD</keyword>
<dbReference type="GO" id="GO:0016491">
    <property type="term" value="F:oxidoreductase activity"/>
    <property type="evidence" value="ECO:0007669"/>
    <property type="project" value="UniProtKB-KW"/>
</dbReference>
<organism evidence="11 12">
    <name type="scientific">Glaciihabitans tibetensis</name>
    <dbReference type="NCBI Taxonomy" id="1266600"/>
    <lineage>
        <taxon>Bacteria</taxon>
        <taxon>Bacillati</taxon>
        <taxon>Actinomycetota</taxon>
        <taxon>Actinomycetes</taxon>
        <taxon>Micrococcales</taxon>
        <taxon>Microbacteriaceae</taxon>
        <taxon>Glaciihabitans</taxon>
    </lineage>
</organism>
<gene>
    <name evidence="11" type="ORF">B0I08_106252</name>
</gene>
<feature type="transmembrane region" description="Helical" evidence="9">
    <location>
        <begin position="146"/>
        <end position="164"/>
    </location>
</feature>
<dbReference type="InterPro" id="IPR039261">
    <property type="entry name" value="FNR_nucleotide-bd"/>
</dbReference>
<feature type="transmembrane region" description="Helical" evidence="9">
    <location>
        <begin position="219"/>
        <end position="237"/>
    </location>
</feature>
<keyword evidence="3" id="KW-0001">2Fe-2S</keyword>
<dbReference type="EMBL" id="PVTL01000006">
    <property type="protein sequence ID" value="PRY67645.1"/>
    <property type="molecule type" value="Genomic_DNA"/>
</dbReference>
<dbReference type="InterPro" id="IPR017927">
    <property type="entry name" value="FAD-bd_FR_type"/>
</dbReference>
<dbReference type="InterPro" id="IPR001433">
    <property type="entry name" value="OxRdtase_FAD/NAD-bd"/>
</dbReference>
<keyword evidence="7" id="KW-0408">Iron</keyword>
<dbReference type="Gene3D" id="3.40.50.80">
    <property type="entry name" value="Nucleotide-binding domain of ferredoxin-NADP reductase (FNR) module"/>
    <property type="match status" value="1"/>
</dbReference>
<reference evidence="11 12" key="1">
    <citation type="submission" date="2018-03" db="EMBL/GenBank/DDBJ databases">
        <title>Genomic Encyclopedia of Type Strains, Phase III (KMG-III): the genomes of soil and plant-associated and newly described type strains.</title>
        <authorList>
            <person name="Whitman W."/>
        </authorList>
    </citation>
    <scope>NUCLEOTIDE SEQUENCE [LARGE SCALE GENOMIC DNA]</scope>
    <source>
        <strain evidence="11 12">CGMCC 1.12484</strain>
    </source>
</reference>
<evidence type="ECO:0000256" key="9">
    <source>
        <dbReference type="SAM" id="Phobius"/>
    </source>
</evidence>
<dbReference type="PANTHER" id="PTHR47354:SF6">
    <property type="entry name" value="NADH OXIDOREDUCTASE HCR"/>
    <property type="match status" value="1"/>
</dbReference>
<feature type="transmembrane region" description="Helical" evidence="9">
    <location>
        <begin position="244"/>
        <end position="263"/>
    </location>
</feature>
<dbReference type="AlphaFoldDB" id="A0A2T0VBS9"/>
<dbReference type="Gene3D" id="2.40.30.10">
    <property type="entry name" value="Translation factors"/>
    <property type="match status" value="1"/>
</dbReference>
<comment type="cofactor">
    <cofactor evidence="1">
        <name>FAD</name>
        <dbReference type="ChEBI" id="CHEBI:57692"/>
    </cofactor>
</comment>
<dbReference type="InterPro" id="IPR017938">
    <property type="entry name" value="Riboflavin_synthase-like_b-brl"/>
</dbReference>
<evidence type="ECO:0000313" key="11">
    <source>
        <dbReference type="EMBL" id="PRY67645.1"/>
    </source>
</evidence>
<keyword evidence="9" id="KW-0812">Transmembrane</keyword>
<evidence type="ECO:0000256" key="1">
    <source>
        <dbReference type="ARBA" id="ARBA00001974"/>
    </source>
</evidence>
<feature type="transmembrane region" description="Helical" evidence="9">
    <location>
        <begin position="194"/>
        <end position="213"/>
    </location>
</feature>
<dbReference type="Proteomes" id="UP000237983">
    <property type="component" value="Unassembled WGS sequence"/>
</dbReference>
<dbReference type="PROSITE" id="PS51384">
    <property type="entry name" value="FAD_FR"/>
    <property type="match status" value="1"/>
</dbReference>
<keyword evidence="2" id="KW-0285">Flavoprotein</keyword>
<feature type="transmembrane region" description="Helical" evidence="9">
    <location>
        <begin position="97"/>
        <end position="113"/>
    </location>
</feature>
<dbReference type="GO" id="GO:0051537">
    <property type="term" value="F:2 iron, 2 sulfur cluster binding"/>
    <property type="evidence" value="ECO:0007669"/>
    <property type="project" value="UniProtKB-KW"/>
</dbReference>
<feature type="transmembrane region" description="Helical" evidence="9">
    <location>
        <begin position="71"/>
        <end position="90"/>
    </location>
</feature>
<evidence type="ECO:0000259" key="10">
    <source>
        <dbReference type="PROSITE" id="PS51384"/>
    </source>
</evidence>
<comment type="caution">
    <text evidence="11">The sequence shown here is derived from an EMBL/GenBank/DDBJ whole genome shotgun (WGS) entry which is preliminary data.</text>
</comment>
<dbReference type="SUPFAM" id="SSF52343">
    <property type="entry name" value="Ferredoxin reductase-like, C-terminal NADP-linked domain"/>
    <property type="match status" value="1"/>
</dbReference>
<evidence type="ECO:0000256" key="2">
    <source>
        <dbReference type="ARBA" id="ARBA00022630"/>
    </source>
</evidence>
<feature type="transmembrane region" description="Helical" evidence="9">
    <location>
        <begin position="119"/>
        <end position="139"/>
    </location>
</feature>
<keyword evidence="9" id="KW-0472">Membrane</keyword>
<dbReference type="Pfam" id="PF00175">
    <property type="entry name" value="NAD_binding_1"/>
    <property type="match status" value="1"/>
</dbReference>
<evidence type="ECO:0000256" key="8">
    <source>
        <dbReference type="ARBA" id="ARBA00023014"/>
    </source>
</evidence>
<evidence type="ECO:0000256" key="5">
    <source>
        <dbReference type="ARBA" id="ARBA00022827"/>
    </source>
</evidence>
<dbReference type="InterPro" id="IPR050415">
    <property type="entry name" value="MRET"/>
</dbReference>
<keyword evidence="12" id="KW-1185">Reference proteome</keyword>
<name>A0A2T0VBS9_9MICO</name>
<evidence type="ECO:0000313" key="12">
    <source>
        <dbReference type="Proteomes" id="UP000237983"/>
    </source>
</evidence>
<feature type="transmembrane region" description="Helical" evidence="9">
    <location>
        <begin position="43"/>
        <end position="65"/>
    </location>
</feature>
<evidence type="ECO:0000256" key="7">
    <source>
        <dbReference type="ARBA" id="ARBA00023004"/>
    </source>
</evidence>
<dbReference type="SUPFAM" id="SSF63380">
    <property type="entry name" value="Riboflavin synthase domain-like"/>
    <property type="match status" value="1"/>
</dbReference>
<dbReference type="GO" id="GO:0046872">
    <property type="term" value="F:metal ion binding"/>
    <property type="evidence" value="ECO:0007669"/>
    <property type="project" value="UniProtKB-KW"/>
</dbReference>
<dbReference type="CDD" id="cd00322">
    <property type="entry name" value="FNR_like"/>
    <property type="match status" value="1"/>
</dbReference>
<evidence type="ECO:0000256" key="6">
    <source>
        <dbReference type="ARBA" id="ARBA00023002"/>
    </source>
</evidence>
<evidence type="ECO:0000256" key="3">
    <source>
        <dbReference type="ARBA" id="ARBA00022714"/>
    </source>
</evidence>
<protein>
    <submittedName>
        <fullName evidence="11">Ferredoxin-NADP reductase</fullName>
    </submittedName>
</protein>
<sequence length="549" mass="58198">MTNASAASAAPSSVPPAARDTSVPLRLKMTLDRVTGRVTMYRLVVISLIVLAAIAIVLSLAGLIFYTPAEIALSGVVAVGATSLTSILFAAVFRTRAHVESSLITGLLLLFLFRPTTDVAELATIALAALIASASKYLLAIRRRHIFNPAAIGALIVGLLQLNFAAWWIATPWMLPFTAIATLLILYRTHRLTMGLGFIALAAVLITVTLGSIGTAFTSYPIVFLAGFMLSEPLTLPPRRWQQLVLAAIVAVLLAVPFSVGPLYNSPELALVVGNLFAFAVGQRRGIRLTFRGRTQLTPTSWEFEFEPHRRLSFLPGQYMELTLPHKNRDPRGLRRVFSIASAPGVGSGSAAGTATGGVAGGVTGGAAAPATTGAAGVVRFGLRVPEVSSSFKRALLELNPGETVAATSIGGDFVLPRDQARPLLLVAGGIGITPFISQLEHLEVTGQKRDVVLVYSSSSADEIAYAEHLERGEHRVLLVSPTAPTELPASWTWIGAGPLTGPMLLDAVPDATARDTFVSGPPQLVTALRQALRRAGVRRVKSDYFSGY</sequence>
<dbReference type="PANTHER" id="PTHR47354">
    <property type="entry name" value="NADH OXIDOREDUCTASE HCR"/>
    <property type="match status" value="1"/>
</dbReference>
<proteinExistence type="predicted"/>
<keyword evidence="8" id="KW-0411">Iron-sulfur</keyword>
<keyword evidence="4" id="KW-0479">Metal-binding</keyword>
<feature type="transmembrane region" description="Helical" evidence="9">
    <location>
        <begin position="170"/>
        <end position="187"/>
    </location>
</feature>
<dbReference type="RefSeq" id="WP_245884788.1">
    <property type="nucleotide sequence ID" value="NZ_PVTL01000006.1"/>
</dbReference>
<keyword evidence="6" id="KW-0560">Oxidoreductase</keyword>